<organism evidence="1 2">
    <name type="scientific">Pedobacter fastidiosus</name>
    <dbReference type="NCBI Taxonomy" id="2765361"/>
    <lineage>
        <taxon>Bacteria</taxon>
        <taxon>Pseudomonadati</taxon>
        <taxon>Bacteroidota</taxon>
        <taxon>Sphingobacteriia</taxon>
        <taxon>Sphingobacteriales</taxon>
        <taxon>Sphingobacteriaceae</taxon>
        <taxon>Pedobacter</taxon>
    </lineage>
</organism>
<evidence type="ECO:0000313" key="2">
    <source>
        <dbReference type="Proteomes" id="UP000652755"/>
    </source>
</evidence>
<comment type="caution">
    <text evidence="1">The sequence shown here is derived from an EMBL/GenBank/DDBJ whole genome shotgun (WGS) entry which is preliminary data.</text>
</comment>
<gene>
    <name evidence="1" type="ORF">H7U22_07685</name>
</gene>
<evidence type="ECO:0008006" key="3">
    <source>
        <dbReference type="Google" id="ProtNLM"/>
    </source>
</evidence>
<keyword evidence="2" id="KW-1185">Reference proteome</keyword>
<proteinExistence type="predicted"/>
<sequence>MKKTALIIMSLVTGLCLLIFSCRKDIENYVNNREGPSSAILESAKIWHLQNSSDGSSVRDANFIRLRPLWKSSYSLTSRNGNALLIVPTIEDYVDDKIISVRRVFVFTSQNQQIISGEIYEILGKNYDVNKNLDLLLPNINSRSIEGFNGAIIKYNINYERIGGSFYKDGHQDDNMGFQFVRLGKNQLENKKATNLLMVSRLMSLSGIPEVQSTNSVTIEWIGVPYPVLQNCIYTFWMEEVQNENGAVIRITYHYLSKTCTTTGIGSGSAGNGSGSGSGSGSGANGGGGPFGGNYTVVTKPCAVMQTAIHNPSFILRALSLKDWAKTQDHESLYINTPGAYGSQDGWLYYNGGHNGTDYRFGIETFNNSKVVFHNHEKDSLNISTFSDADFGSFIDIMKYSTGIDKGSLIYGMVNATGQSYMLAIEDENKFNTWSSNLAPGSMWRTLIMSSYASQITNTNSVEQNELNLVTFLKSSNGGTGTGIVLIKNNNSTMDDWRIVSKDAAGNITLTNCN</sequence>
<accession>A0ABR7KRC6</accession>
<dbReference type="Proteomes" id="UP000652755">
    <property type="component" value="Unassembled WGS sequence"/>
</dbReference>
<evidence type="ECO:0000313" key="1">
    <source>
        <dbReference type="EMBL" id="MBC6110302.1"/>
    </source>
</evidence>
<dbReference type="RefSeq" id="WP_187070777.1">
    <property type="nucleotide sequence ID" value="NZ_JACRYL010000006.1"/>
</dbReference>
<dbReference type="PROSITE" id="PS51257">
    <property type="entry name" value="PROKAR_LIPOPROTEIN"/>
    <property type="match status" value="1"/>
</dbReference>
<protein>
    <recommendedName>
        <fullName evidence="3">DUF5689 domain-containing protein</fullName>
    </recommendedName>
</protein>
<name>A0ABR7KRC6_9SPHI</name>
<dbReference type="EMBL" id="JACRYL010000006">
    <property type="protein sequence ID" value="MBC6110302.1"/>
    <property type="molecule type" value="Genomic_DNA"/>
</dbReference>
<reference evidence="1 2" key="1">
    <citation type="submission" date="2020-08" db="EMBL/GenBank/DDBJ databases">
        <authorList>
            <person name="Sun Q."/>
            <person name="Inoue M."/>
        </authorList>
    </citation>
    <scope>NUCLEOTIDE SEQUENCE [LARGE SCALE GENOMIC DNA]</scope>
    <source>
        <strain evidence="1 2">CCM 8938</strain>
    </source>
</reference>